<dbReference type="OrthoDB" id="276276at2759"/>
<dbReference type="AlphaFoldDB" id="A0A9W9HXX8"/>
<dbReference type="SUPFAM" id="SSF55811">
    <property type="entry name" value="Nudix"/>
    <property type="match status" value="1"/>
</dbReference>
<proteinExistence type="predicted"/>
<organism evidence="1 2">
    <name type="scientific">Penicillium canariense</name>
    <dbReference type="NCBI Taxonomy" id="189055"/>
    <lineage>
        <taxon>Eukaryota</taxon>
        <taxon>Fungi</taxon>
        <taxon>Dikarya</taxon>
        <taxon>Ascomycota</taxon>
        <taxon>Pezizomycotina</taxon>
        <taxon>Eurotiomycetes</taxon>
        <taxon>Eurotiomycetidae</taxon>
        <taxon>Eurotiales</taxon>
        <taxon>Aspergillaceae</taxon>
        <taxon>Penicillium</taxon>
    </lineage>
</organism>
<gene>
    <name evidence="1" type="ORF">N7482_007992</name>
</gene>
<evidence type="ECO:0008006" key="3">
    <source>
        <dbReference type="Google" id="ProtNLM"/>
    </source>
</evidence>
<dbReference type="GeneID" id="81429292"/>
<reference evidence="1" key="1">
    <citation type="submission" date="2022-11" db="EMBL/GenBank/DDBJ databases">
        <authorList>
            <person name="Petersen C."/>
        </authorList>
    </citation>
    <scope>NUCLEOTIDE SEQUENCE</scope>
    <source>
        <strain evidence="1">IBT 26290</strain>
    </source>
</reference>
<comment type="caution">
    <text evidence="1">The sequence shown here is derived from an EMBL/GenBank/DDBJ whole genome shotgun (WGS) entry which is preliminary data.</text>
</comment>
<protein>
    <recommendedName>
        <fullName evidence="3">Nudix hydrolase domain-containing protein</fullName>
    </recommendedName>
</protein>
<reference evidence="1" key="2">
    <citation type="journal article" date="2023" name="IMA Fungus">
        <title>Comparative genomic study of the Penicillium genus elucidates a diverse pangenome and 15 lateral gene transfer events.</title>
        <authorList>
            <person name="Petersen C."/>
            <person name="Sorensen T."/>
            <person name="Nielsen M.R."/>
            <person name="Sondergaard T.E."/>
            <person name="Sorensen J.L."/>
            <person name="Fitzpatrick D.A."/>
            <person name="Frisvad J.C."/>
            <person name="Nielsen K.L."/>
        </authorList>
    </citation>
    <scope>NUCLEOTIDE SEQUENCE</scope>
    <source>
        <strain evidence="1">IBT 26290</strain>
    </source>
</reference>
<sequence>MQKRAVKNTSRPLVLEVPGGARDPLDKGLHLAALRELLEERGILLLKAVPLQKGFFYFWKHEDRKTGHWIWLIKFVFAHTVSERDAWLFNERVWNSDRNEPTGQISTLFDPEEVSDTFSVTALDLKGMIMWNPEHQKEASNPKLLVVQKQTYNILEHLFYLLPHMAESYDDKNRICYAKRSPISGETYLRMDGQAVSRSRLRAEGLLDLAEGAMKRYSLAVLVTMKRIS</sequence>
<evidence type="ECO:0000313" key="1">
    <source>
        <dbReference type="EMBL" id="KAJ5160988.1"/>
    </source>
</evidence>
<dbReference type="Proteomes" id="UP001149163">
    <property type="component" value="Unassembled WGS sequence"/>
</dbReference>
<dbReference type="RefSeq" id="XP_056542545.1">
    <property type="nucleotide sequence ID" value="XM_056690116.1"/>
</dbReference>
<dbReference type="Gene3D" id="3.90.79.10">
    <property type="entry name" value="Nucleoside Triphosphate Pyrophosphohydrolase"/>
    <property type="match status" value="1"/>
</dbReference>
<accession>A0A9W9HXX8</accession>
<name>A0A9W9HXX8_9EURO</name>
<evidence type="ECO:0000313" key="2">
    <source>
        <dbReference type="Proteomes" id="UP001149163"/>
    </source>
</evidence>
<dbReference type="EMBL" id="JAPQKN010000004">
    <property type="protein sequence ID" value="KAJ5160988.1"/>
    <property type="molecule type" value="Genomic_DNA"/>
</dbReference>
<keyword evidence="2" id="KW-1185">Reference proteome</keyword>
<dbReference type="InterPro" id="IPR015797">
    <property type="entry name" value="NUDIX_hydrolase-like_dom_sf"/>
</dbReference>